<dbReference type="EMBL" id="JAKWBI020000602">
    <property type="protein sequence ID" value="KAJ2893483.1"/>
    <property type="molecule type" value="Genomic_DNA"/>
</dbReference>
<evidence type="ECO:0000313" key="2">
    <source>
        <dbReference type="EMBL" id="KAJ2893483.1"/>
    </source>
</evidence>
<reference evidence="2" key="1">
    <citation type="submission" date="2022-07" db="EMBL/GenBank/DDBJ databases">
        <title>Draft genome sequence of Zalerion maritima ATCC 34329, a (micro)plastics degrading marine fungus.</title>
        <authorList>
            <person name="Paco A."/>
            <person name="Goncalves M.F.M."/>
            <person name="Rocha-Santos T.A.P."/>
            <person name="Alves A."/>
        </authorList>
    </citation>
    <scope>NUCLEOTIDE SEQUENCE</scope>
    <source>
        <strain evidence="2">ATCC 34329</strain>
    </source>
</reference>
<feature type="region of interest" description="Disordered" evidence="1">
    <location>
        <begin position="64"/>
        <end position="92"/>
    </location>
</feature>
<evidence type="ECO:0000256" key="1">
    <source>
        <dbReference type="SAM" id="MobiDB-lite"/>
    </source>
</evidence>
<dbReference type="Proteomes" id="UP001201980">
    <property type="component" value="Unassembled WGS sequence"/>
</dbReference>
<evidence type="ECO:0000313" key="3">
    <source>
        <dbReference type="Proteomes" id="UP001201980"/>
    </source>
</evidence>
<dbReference type="AlphaFoldDB" id="A0AAD5WME4"/>
<accession>A0AAD5WME4</accession>
<organism evidence="2 3">
    <name type="scientific">Zalerion maritima</name>
    <dbReference type="NCBI Taxonomy" id="339359"/>
    <lineage>
        <taxon>Eukaryota</taxon>
        <taxon>Fungi</taxon>
        <taxon>Dikarya</taxon>
        <taxon>Ascomycota</taxon>
        <taxon>Pezizomycotina</taxon>
        <taxon>Sordariomycetes</taxon>
        <taxon>Lulworthiomycetidae</taxon>
        <taxon>Lulworthiales</taxon>
        <taxon>Lulworthiaceae</taxon>
        <taxon>Zalerion</taxon>
    </lineage>
</organism>
<protein>
    <submittedName>
        <fullName evidence="2">Uncharacterized protein</fullName>
    </submittedName>
</protein>
<proteinExistence type="predicted"/>
<comment type="caution">
    <text evidence="2">The sequence shown here is derived from an EMBL/GenBank/DDBJ whole genome shotgun (WGS) entry which is preliminary data.</text>
</comment>
<keyword evidence="3" id="KW-1185">Reference proteome</keyword>
<name>A0AAD5WME4_9PEZI</name>
<gene>
    <name evidence="2" type="ORF">MKZ38_008660</name>
</gene>
<sequence>MPHQSEFSSAIPTHTSTANQRAHQLRSAMAAAINAAPNSTTKEARRLLALHLFKHADQGVSIIHANHFPDPHPSPADDSSDNNNDASTNKPPVKLMWLHRELTQVIFREAKGLYKIPAAAGSTALMPFVNRNPWYLHQQDRKPDMPVITGKLTAQMAHENWRVLSKLGRSGDPWAVAATKEWDWFIDVRGGEDLTWIDEPDRALRRARENRFVAQSSEELLRRDDGTRAVGGV</sequence>